<protein>
    <recommendedName>
        <fullName evidence="3">GNAT family N-acetyltransferase</fullName>
    </recommendedName>
</protein>
<proteinExistence type="predicted"/>
<sequence>MEFKFLLQSQITAIELESIVSLKKLHWDYSIEEHINWIKANIQADDIHVLMVENNELIGYLNLIKTQVIINSKTHPFLGIGNVCTRNKGKGYGKDLLTAINNYLIINSLNGILLCKNDLMGFYSKVNWVLVDDSIRDQNSYKNINFMLFNYEDEITDFKYSGRNF</sequence>
<dbReference type="RefSeq" id="WP_379852292.1">
    <property type="nucleotide sequence ID" value="NZ_JBHZPY010000010.1"/>
</dbReference>
<dbReference type="Proteomes" id="UP001600107">
    <property type="component" value="Unassembled WGS sequence"/>
</dbReference>
<evidence type="ECO:0000313" key="2">
    <source>
        <dbReference type="Proteomes" id="UP001600107"/>
    </source>
</evidence>
<evidence type="ECO:0008006" key="3">
    <source>
        <dbReference type="Google" id="ProtNLM"/>
    </source>
</evidence>
<dbReference type="EMBL" id="JBHZPY010000010">
    <property type="protein sequence ID" value="MFE3871963.1"/>
    <property type="molecule type" value="Genomic_DNA"/>
</dbReference>
<keyword evidence="2" id="KW-1185">Reference proteome</keyword>
<reference evidence="1 2" key="1">
    <citation type="submission" date="2024-06" db="EMBL/GenBank/DDBJ databases">
        <title>Flavobacterium spp. isolated from glacier.</title>
        <authorList>
            <person name="Han D."/>
        </authorList>
    </citation>
    <scope>NUCLEOTIDE SEQUENCE [LARGE SCALE GENOMIC DNA]</scope>
    <source>
        <strain evidence="1 2">ZS1P70</strain>
    </source>
</reference>
<accession>A0ABW6I6R4</accession>
<organism evidence="1 2">
    <name type="scientific">Flavobacterium zhoui</name>
    <dbReference type="NCBI Taxonomy" id="3230414"/>
    <lineage>
        <taxon>Bacteria</taxon>
        <taxon>Pseudomonadati</taxon>
        <taxon>Bacteroidota</taxon>
        <taxon>Flavobacteriia</taxon>
        <taxon>Flavobacteriales</taxon>
        <taxon>Flavobacteriaceae</taxon>
        <taxon>Flavobacterium</taxon>
    </lineage>
</organism>
<dbReference type="SUPFAM" id="SSF55729">
    <property type="entry name" value="Acyl-CoA N-acyltransferases (Nat)"/>
    <property type="match status" value="1"/>
</dbReference>
<gene>
    <name evidence="1" type="ORF">ACFX5F_12100</name>
</gene>
<name>A0ABW6I6R4_9FLAO</name>
<evidence type="ECO:0000313" key="1">
    <source>
        <dbReference type="EMBL" id="MFE3871963.1"/>
    </source>
</evidence>
<dbReference type="InterPro" id="IPR016181">
    <property type="entry name" value="Acyl_CoA_acyltransferase"/>
</dbReference>
<comment type="caution">
    <text evidence="1">The sequence shown here is derived from an EMBL/GenBank/DDBJ whole genome shotgun (WGS) entry which is preliminary data.</text>
</comment>
<dbReference type="Gene3D" id="3.40.630.30">
    <property type="match status" value="1"/>
</dbReference>